<dbReference type="Proteomes" id="UP001301388">
    <property type="component" value="Unassembled WGS sequence"/>
</dbReference>
<evidence type="ECO:0000313" key="1">
    <source>
        <dbReference type="EMBL" id="MEA5480409.1"/>
    </source>
</evidence>
<accession>A0ABU5TQD8</accession>
<keyword evidence="2" id="KW-1185">Reference proteome</keyword>
<proteinExistence type="predicted"/>
<gene>
    <name evidence="1" type="ORF">VB774_22475</name>
</gene>
<evidence type="ECO:0000313" key="2">
    <source>
        <dbReference type="Proteomes" id="UP001301388"/>
    </source>
</evidence>
<dbReference type="InterPro" id="IPR021256">
    <property type="entry name" value="DUF2808"/>
</dbReference>
<reference evidence="1 2" key="1">
    <citation type="submission" date="2023-12" db="EMBL/GenBank/DDBJ databases">
        <title>Baltic Sea Cyanobacteria.</title>
        <authorList>
            <person name="Delbaje E."/>
            <person name="Fewer D.P."/>
            <person name="Shishido T.K."/>
        </authorList>
    </citation>
    <scope>NUCLEOTIDE SEQUENCE [LARGE SCALE GENOMIC DNA]</scope>
    <source>
        <strain evidence="1 2">UHCC 0370</strain>
    </source>
</reference>
<name>A0ABU5TQD8_9CYAN</name>
<organism evidence="1 2">
    <name type="scientific">Pseudanabaena galeata UHCC 0370</name>
    <dbReference type="NCBI Taxonomy" id="3110310"/>
    <lineage>
        <taxon>Bacteria</taxon>
        <taxon>Bacillati</taxon>
        <taxon>Cyanobacteriota</taxon>
        <taxon>Cyanophyceae</taxon>
        <taxon>Pseudanabaenales</taxon>
        <taxon>Pseudanabaenaceae</taxon>
        <taxon>Pseudanabaena</taxon>
    </lineage>
</organism>
<dbReference type="Pfam" id="PF10989">
    <property type="entry name" value="DUF2808"/>
    <property type="match status" value="1"/>
</dbReference>
<comment type="caution">
    <text evidence="1">The sequence shown here is derived from an EMBL/GenBank/DDBJ whole genome shotgun (WGS) entry which is preliminary data.</text>
</comment>
<sequence length="32" mass="3763">MNWRLFGVTAFPEGQTSRGQFLGFGRLHFYNQ</sequence>
<protein>
    <submittedName>
        <fullName evidence="1">DUF2808 domain-containing protein</fullName>
    </submittedName>
</protein>
<dbReference type="EMBL" id="JAYGIE010000122">
    <property type="protein sequence ID" value="MEA5480409.1"/>
    <property type="molecule type" value="Genomic_DNA"/>
</dbReference>